<gene>
    <name evidence="1" type="ORF">M666_02025</name>
</gene>
<reference evidence="1 2" key="1">
    <citation type="journal article" date="2014" name="Environ. Microbiol.">
        <title>Contrasting genomic patterns and infection strategies of two co-existing Bacteroidetes podovirus genera.</title>
        <authorList>
            <person name="Holmfeldt K."/>
            <person name="Howard-Varona C."/>
            <person name="Solonenko N."/>
            <person name="Sullivan M.B."/>
        </authorList>
    </citation>
    <scope>NUCLEOTIDE SEQUENCE [LARGE SCALE GENOMIC DNA]</scope>
    <source>
        <strain evidence="1 2">18</strain>
    </source>
</reference>
<accession>A0AAU8RHR8</accession>
<name>A0AAU8RHR8_9FLAO</name>
<dbReference type="InterPro" id="IPR029470">
    <property type="entry name" value="PDDEXK_4"/>
</dbReference>
<dbReference type="Proteomes" id="UP000030786">
    <property type="component" value="Chromosome"/>
</dbReference>
<dbReference type="AlphaFoldDB" id="A0AAU8RHR8"/>
<dbReference type="KEGG" id="cbat:M666_02025"/>
<dbReference type="Pfam" id="PF14281">
    <property type="entry name" value="PDDEXK_4"/>
    <property type="match status" value="1"/>
</dbReference>
<proteinExistence type="predicted"/>
<evidence type="ECO:0008006" key="3">
    <source>
        <dbReference type="Google" id="ProtNLM"/>
    </source>
</evidence>
<protein>
    <recommendedName>
        <fullName evidence="3">PD-(D/E)XK endonuclease-like domain-containing protein</fullName>
    </recommendedName>
</protein>
<dbReference type="EMBL" id="CP009976">
    <property type="protein sequence ID" value="AIZ40458.1"/>
    <property type="molecule type" value="Genomic_DNA"/>
</dbReference>
<sequence>MTMKLPSFFIDDYDSMKYEETIDFFMSWTIRCADEIYKDVNANVHESARKILIKLLNPIDINVFKFTDIKVSKQCDNIDLWVELKVNDEDHVLIIEDKMYSKVQNDQLNRYHKFIEKYYLNQSKPIRKYVFLRPDYELEKQDEPLLKKSNFVYFNLEQLADCLEEKRTGHDMFDEFWFNWTLDSKEKREKKI</sequence>
<evidence type="ECO:0000313" key="2">
    <source>
        <dbReference type="Proteomes" id="UP000030786"/>
    </source>
</evidence>
<evidence type="ECO:0000313" key="1">
    <source>
        <dbReference type="EMBL" id="AIZ40458.1"/>
    </source>
</evidence>
<organism evidence="1 2">
    <name type="scientific">Cellulophaga baltica 18</name>
    <dbReference type="NCBI Taxonomy" id="1348584"/>
    <lineage>
        <taxon>Bacteria</taxon>
        <taxon>Pseudomonadati</taxon>
        <taxon>Bacteroidota</taxon>
        <taxon>Flavobacteriia</taxon>
        <taxon>Flavobacteriales</taxon>
        <taxon>Flavobacteriaceae</taxon>
        <taxon>Cellulophaga</taxon>
    </lineage>
</organism>